<evidence type="ECO:0000313" key="2">
    <source>
        <dbReference type="Proteomes" id="UP001150924"/>
    </source>
</evidence>
<gene>
    <name evidence="1" type="ORF">OV079_16785</name>
</gene>
<sequence>MLARLVDRKSAPGCGDLHIKLVMRYEVLEVIEGTYTERDLYVAHSCPEMGADPCRKLPGEGLRRFKAGDVHRMRVHRPRWGSYLDLYADKRLPRYYARCANLVSPEAP</sequence>
<reference evidence="1" key="1">
    <citation type="submission" date="2022-11" db="EMBL/GenBank/DDBJ databases">
        <title>Minimal conservation of predation-associated metabolite biosynthetic gene clusters underscores biosynthetic potential of Myxococcota including descriptions for ten novel species: Archangium lansinium sp. nov., Myxococcus landrumus sp. nov., Nannocystis bai.</title>
        <authorList>
            <person name="Ahearne A."/>
            <person name="Stevens C."/>
            <person name="Phillips K."/>
        </authorList>
    </citation>
    <scope>NUCLEOTIDE SEQUENCE</scope>
    <source>
        <strain evidence="1">Na p29</strain>
    </source>
</reference>
<comment type="caution">
    <text evidence="1">The sequence shown here is derived from an EMBL/GenBank/DDBJ whole genome shotgun (WGS) entry which is preliminary data.</text>
</comment>
<evidence type="ECO:0000313" key="1">
    <source>
        <dbReference type="EMBL" id="MCY1007181.1"/>
    </source>
</evidence>
<organism evidence="1 2">
    <name type="scientific">Nannocystis pusilla</name>
    <dbReference type="NCBI Taxonomy" id="889268"/>
    <lineage>
        <taxon>Bacteria</taxon>
        <taxon>Pseudomonadati</taxon>
        <taxon>Myxococcota</taxon>
        <taxon>Polyangia</taxon>
        <taxon>Nannocystales</taxon>
        <taxon>Nannocystaceae</taxon>
        <taxon>Nannocystis</taxon>
    </lineage>
</organism>
<dbReference type="AlphaFoldDB" id="A0A9X3IX78"/>
<name>A0A9X3IX78_9BACT</name>
<dbReference type="Proteomes" id="UP001150924">
    <property type="component" value="Unassembled WGS sequence"/>
</dbReference>
<proteinExistence type="predicted"/>
<keyword evidence="2" id="KW-1185">Reference proteome</keyword>
<protein>
    <submittedName>
        <fullName evidence="1">Uncharacterized protein</fullName>
    </submittedName>
</protein>
<dbReference type="EMBL" id="JAPNKE010000002">
    <property type="protein sequence ID" value="MCY1007181.1"/>
    <property type="molecule type" value="Genomic_DNA"/>
</dbReference>
<dbReference type="RefSeq" id="WP_267769772.1">
    <property type="nucleotide sequence ID" value="NZ_JAPNKE010000002.1"/>
</dbReference>
<accession>A0A9X3IX78</accession>